<gene>
    <name evidence="1" type="ORF">Cni_G18265</name>
</gene>
<dbReference type="AlphaFoldDB" id="A0AAQ3KP27"/>
<dbReference type="EMBL" id="CP136895">
    <property type="protein sequence ID" value="WOL09512.1"/>
    <property type="molecule type" value="Genomic_DNA"/>
</dbReference>
<organism evidence="1 2">
    <name type="scientific">Canna indica</name>
    <name type="common">Indian-shot</name>
    <dbReference type="NCBI Taxonomy" id="4628"/>
    <lineage>
        <taxon>Eukaryota</taxon>
        <taxon>Viridiplantae</taxon>
        <taxon>Streptophyta</taxon>
        <taxon>Embryophyta</taxon>
        <taxon>Tracheophyta</taxon>
        <taxon>Spermatophyta</taxon>
        <taxon>Magnoliopsida</taxon>
        <taxon>Liliopsida</taxon>
        <taxon>Zingiberales</taxon>
        <taxon>Cannaceae</taxon>
        <taxon>Canna</taxon>
    </lineage>
</organism>
<dbReference type="Proteomes" id="UP001327560">
    <property type="component" value="Chromosome 6"/>
</dbReference>
<proteinExistence type="predicted"/>
<reference evidence="1 2" key="1">
    <citation type="submission" date="2023-10" db="EMBL/GenBank/DDBJ databases">
        <title>Chromosome-scale genome assembly provides insights into flower coloration mechanisms of Canna indica.</title>
        <authorList>
            <person name="Li C."/>
        </authorList>
    </citation>
    <scope>NUCLEOTIDE SEQUENCE [LARGE SCALE GENOMIC DNA]</scope>
    <source>
        <tissue evidence="1">Flower</tissue>
    </source>
</reference>
<sequence length="149" mass="17461">MMVDDCDGLDGQYQETKGIGFRKKEPTEPEEEVAMESAAAAKSIPFLLQPDRKPLPFQVVPKILQLGFELYTDANAETIDQIRPENRYTVESFKMRIIADYLRRLHRDVQLPLLILFDPINKKYFVSSSTFVFTYRVFYFENNYFCILI</sequence>
<evidence type="ECO:0000313" key="1">
    <source>
        <dbReference type="EMBL" id="WOL09512.1"/>
    </source>
</evidence>
<name>A0AAQ3KP27_9LILI</name>
<keyword evidence="2" id="KW-1185">Reference proteome</keyword>
<accession>A0AAQ3KP27</accession>
<protein>
    <submittedName>
        <fullName evidence="1">Uncharacterized protein</fullName>
    </submittedName>
</protein>
<evidence type="ECO:0000313" key="2">
    <source>
        <dbReference type="Proteomes" id="UP001327560"/>
    </source>
</evidence>